<reference evidence="2 3" key="1">
    <citation type="submission" date="2016-10" db="EMBL/GenBank/DDBJ databases">
        <authorList>
            <person name="de Groot N.N."/>
        </authorList>
    </citation>
    <scope>NUCLEOTIDE SEQUENCE [LARGE SCALE GENOMIC DNA]</scope>
    <source>
        <strain evidence="2 3">MP1X4</strain>
    </source>
</reference>
<protein>
    <recommendedName>
        <fullName evidence="4">3-oxoacyl-ACP synthase</fullName>
    </recommendedName>
</protein>
<keyword evidence="3" id="KW-1185">Reference proteome</keyword>
<dbReference type="STRING" id="652787.SAMN05216490_5014"/>
<feature type="compositionally biased region" description="Basic and acidic residues" evidence="1">
    <location>
        <begin position="36"/>
        <end position="46"/>
    </location>
</feature>
<proteinExistence type="predicted"/>
<name>A0A1H2CGD0_MUCMA</name>
<sequence length="150" mass="16220">MPDIKEELHKLCTTYVQKRMDEAEKAFKAAEQASNDDTKSSAGDKYETGRAMMQQEKDRNTTQLNEANKLIVALNRISAKGSSAIVETGSLIITNNGKFYIAISAGTLAVNGESYFAVSPASPIGIKLKGLKVGDGFELNGKGYRVIEVV</sequence>
<gene>
    <name evidence="2" type="ORF">SAMN05216490_5014</name>
</gene>
<evidence type="ECO:0000313" key="3">
    <source>
        <dbReference type="Proteomes" id="UP000199679"/>
    </source>
</evidence>
<dbReference type="OrthoDB" id="667380at2"/>
<dbReference type="AlphaFoldDB" id="A0A1H2CGD0"/>
<dbReference type="RefSeq" id="WP_091379854.1">
    <property type="nucleotide sequence ID" value="NZ_LT629740.1"/>
</dbReference>
<evidence type="ECO:0000256" key="1">
    <source>
        <dbReference type="SAM" id="MobiDB-lite"/>
    </source>
</evidence>
<dbReference type="Proteomes" id="UP000199679">
    <property type="component" value="Chromosome I"/>
</dbReference>
<evidence type="ECO:0008006" key="4">
    <source>
        <dbReference type="Google" id="ProtNLM"/>
    </source>
</evidence>
<evidence type="ECO:0000313" key="2">
    <source>
        <dbReference type="EMBL" id="SDT69379.1"/>
    </source>
</evidence>
<feature type="region of interest" description="Disordered" evidence="1">
    <location>
        <begin position="26"/>
        <end position="46"/>
    </location>
</feature>
<organism evidence="2 3">
    <name type="scientific">Mucilaginibacter mallensis</name>
    <dbReference type="NCBI Taxonomy" id="652787"/>
    <lineage>
        <taxon>Bacteria</taxon>
        <taxon>Pseudomonadati</taxon>
        <taxon>Bacteroidota</taxon>
        <taxon>Sphingobacteriia</taxon>
        <taxon>Sphingobacteriales</taxon>
        <taxon>Sphingobacteriaceae</taxon>
        <taxon>Mucilaginibacter</taxon>
    </lineage>
</organism>
<accession>A0A1H2CGD0</accession>
<dbReference type="EMBL" id="LT629740">
    <property type="protein sequence ID" value="SDT69379.1"/>
    <property type="molecule type" value="Genomic_DNA"/>
</dbReference>